<feature type="non-terminal residue" evidence="2">
    <location>
        <position position="114"/>
    </location>
</feature>
<organism evidence="2">
    <name type="scientific">Bactrocera latifrons</name>
    <name type="common">Malaysian fruit fly</name>
    <name type="synonym">Chaetodacus latifrons</name>
    <dbReference type="NCBI Taxonomy" id="174628"/>
    <lineage>
        <taxon>Eukaryota</taxon>
        <taxon>Metazoa</taxon>
        <taxon>Ecdysozoa</taxon>
        <taxon>Arthropoda</taxon>
        <taxon>Hexapoda</taxon>
        <taxon>Insecta</taxon>
        <taxon>Pterygota</taxon>
        <taxon>Neoptera</taxon>
        <taxon>Endopterygota</taxon>
        <taxon>Diptera</taxon>
        <taxon>Brachycera</taxon>
        <taxon>Muscomorpha</taxon>
        <taxon>Tephritoidea</taxon>
        <taxon>Tephritidae</taxon>
        <taxon>Bactrocera</taxon>
        <taxon>Bactrocera</taxon>
    </lineage>
</organism>
<dbReference type="EMBL" id="GDHF01001076">
    <property type="protein sequence ID" value="JAI51238.1"/>
    <property type="molecule type" value="Transcribed_RNA"/>
</dbReference>
<evidence type="ECO:0000313" key="2">
    <source>
        <dbReference type="EMBL" id="JAI51238.1"/>
    </source>
</evidence>
<gene>
    <name evidence="2" type="ORF">c4_g3_i1</name>
</gene>
<protein>
    <submittedName>
        <fullName evidence="2">Uncharacterized protein</fullName>
    </submittedName>
</protein>
<keyword evidence="1" id="KW-1133">Transmembrane helix</keyword>
<keyword evidence="1" id="KW-0472">Membrane</keyword>
<keyword evidence="1" id="KW-0812">Transmembrane</keyword>
<feature type="transmembrane region" description="Helical" evidence="1">
    <location>
        <begin position="78"/>
        <end position="101"/>
    </location>
</feature>
<sequence length="114" mass="12772">ACARTDPCSRKCLIFYDRCAHMSVVYGVMCAQNLISLVSPNGEDHGRSMASVKGGACFKGFKKSSFWEGKKQLIQVKFLGFIVIYLNIFHKFFGYEIFYILPLGSNCPMHLACA</sequence>
<evidence type="ECO:0000256" key="1">
    <source>
        <dbReference type="SAM" id="Phobius"/>
    </source>
</evidence>
<name>A0A0K8WJD1_BACLA</name>
<reference evidence="2" key="1">
    <citation type="submission" date="2015-06" db="EMBL/GenBank/DDBJ databases">
        <authorList>
            <person name="Hoefler B.C."/>
            <person name="Straight P.D."/>
        </authorList>
    </citation>
    <scope>NUCLEOTIDE SEQUENCE</scope>
</reference>
<feature type="non-terminal residue" evidence="2">
    <location>
        <position position="1"/>
    </location>
</feature>
<dbReference type="AlphaFoldDB" id="A0A0K8WJD1"/>
<proteinExistence type="predicted"/>
<accession>A0A0K8WJD1</accession>